<evidence type="ECO:0000256" key="2">
    <source>
        <dbReference type="SAM" id="MobiDB-lite"/>
    </source>
</evidence>
<dbReference type="PANTHER" id="PTHR15721:SF2">
    <property type="entry name" value="PROTEIN TALPID3"/>
    <property type="match status" value="1"/>
</dbReference>
<dbReference type="GO" id="GO:0007224">
    <property type="term" value="P:smoothened signaling pathway"/>
    <property type="evidence" value="ECO:0007669"/>
    <property type="project" value="InterPro"/>
</dbReference>
<feature type="compositionally biased region" description="Low complexity" evidence="2">
    <location>
        <begin position="1130"/>
        <end position="1146"/>
    </location>
</feature>
<dbReference type="Proteomes" id="UP000560386">
    <property type="component" value="Unassembled WGS sequence"/>
</dbReference>
<dbReference type="Pfam" id="PF15324">
    <property type="entry name" value="TALPID3"/>
    <property type="match status" value="2"/>
</dbReference>
<feature type="coiled-coil region" evidence="1">
    <location>
        <begin position="233"/>
        <end position="260"/>
    </location>
</feature>
<sequence length="1530" mass="166706">MEAGSNSSLSQDSLASLTAGDVLIRSTGVHREKPVEAVTGAGGRTKKATIAVKKLREAVSPCRAADPALAGDGTARVSPALSAKEAPCGGVTHGSPRSAAPGAGFDVCSFALLILKDYPREAAVQEDPSLLLEDNRRPKGDVFISQYATGQKEALRAVLKQKTQNTPVPKQVKVQLLGNASTEKKENIGQDARSTHREVDSATTIAAATAAAIATTAPLLKVQNDLEAKVNSVSALLHKLQDTNRQLQRVAEQQTNIKTQHEKPHCHERVSELEKQMNAFMVQRIQHLERLQEQQMNIQSHLLSSAVNTGGLQQIPVPSSALVTKQSEKPEQRLLTNEGSSCQRSLFPTSGAPAQGEGRLLEHILNSQENILNSQEKTARPIEPSKKAALNSNKISWHSERDRHTALHTDSFPAFESSFQNCSSMEKTVKKADDLLQDLGQLRREMHDMLQEANSWKSDMNELIKSKNPTIASDLQIHHQLNKPSILQNVNVPKSILRDAERILRGVQNNKKVLEENLEAVIRAKDGDAMYTFINALTTDRDVLEEIRIRKTVDEWIKAISVEIQAEMARNDSEQVKYDQKVPWIKRSQSIKAVKTNKEIKAKTQKIQGCSTKKPLSATKSLQNQAEDNTSKQRFRTYFSSESLQRKEKRADGPVNGSAVVQNEDYLCRVYGKPIYQGHRSTLKKAPYLRFNSPSPKSKLQRPKVIEYVKGTKVRSARTQTYSHIQKVVASPKKQHPVYALAQENQYLFSPSRDVPAVCGPLEGHLIPMAIPLGQTQISDISLQPAGVVIGKPHPVTVTTSLPQVPPKPPVEVKKPNIAVIEMRSERKDPPQLSVQVLPSVDIDSVSSDSVSVNHVFPGSEPAPPPVDAVIQTPEDVHNEDEDTKFPGTNFTGVTDAMQDQEEERDEIPDFFEPVLELNGQFKVASPKYSGPLFPPVASAPQQSSDVLDELIQRRETIENRLINWVEQEVMAKIISEMYPVQKETVPSVSTSESEDSETVASDIVEVAGGGGFQLFVNAGVPVDSEMISHFVNEALGETIATMLGNKQSQKAVPAANVLPSATMVRESLVPTPLPTPQATPPQSPPSEKELPPVKTPESSLSPTEMSGDVHEHEKIKETGIEIPAATSRVGTPVVTPVNTPPRTTTPSPPASEWIPEAAKIESPKPQNPWDDAELPLEEEKPSPLTEEPFHPKAVEMSVANDEEPEALILPPQQSAARPFESLPCNPQVPSPVPTVSSGQSTQESSLTLTETETETADRPISEGEVLFSYGQVLAERAEGGLSLPNLAESLTSTLKDANEMDYDPPSEGQVVRRLDKSCRKDPVLTLLAKLNQAPVAAQEGMYHLEDSDDSVGELSEGQRPRLTRAAERILTGHSVYMDHPTAPTSANRPHQGFRAPSPGQVAQIGAEILGGPDTSGGPMLMAELELQPVSDAVLQAAQSSCRVTSLSDDLSQEESQGAAQAETVRPRVIHVRRKSEEVHQEGEDAVPHLNSHIPAAKVSVKLPSVNTDNQTQSLSSICGDSDTSGTDTF</sequence>
<feature type="compositionally biased region" description="Polar residues" evidence="2">
    <location>
        <begin position="618"/>
        <end position="628"/>
    </location>
</feature>
<evidence type="ECO:0000313" key="4">
    <source>
        <dbReference type="Proteomes" id="UP000560386"/>
    </source>
</evidence>
<dbReference type="PANTHER" id="PTHR15721">
    <property type="entry name" value="KIAA0586 PROTEIN"/>
    <property type="match status" value="1"/>
</dbReference>
<feature type="coiled-coil region" evidence="1">
    <location>
        <begin position="497"/>
        <end position="524"/>
    </location>
</feature>
<feature type="non-terminal residue" evidence="3">
    <location>
        <position position="1530"/>
    </location>
</feature>
<feature type="compositionally biased region" description="Basic and acidic residues" evidence="2">
    <location>
        <begin position="1178"/>
        <end position="1194"/>
    </location>
</feature>
<feature type="non-terminal residue" evidence="3">
    <location>
        <position position="1"/>
    </location>
</feature>
<proteinExistence type="predicted"/>
<feature type="compositionally biased region" description="Low complexity" evidence="2">
    <location>
        <begin position="1234"/>
        <end position="1251"/>
    </location>
</feature>
<evidence type="ECO:0000256" key="1">
    <source>
        <dbReference type="SAM" id="Coils"/>
    </source>
</evidence>
<keyword evidence="1" id="KW-0175">Coiled coil</keyword>
<feature type="region of interest" description="Disordered" evidence="2">
    <location>
        <begin position="611"/>
        <end position="631"/>
    </location>
</feature>
<feature type="region of interest" description="Disordered" evidence="2">
    <location>
        <begin position="376"/>
        <end position="397"/>
    </location>
</feature>
<keyword evidence="4" id="KW-1185">Reference proteome</keyword>
<protein>
    <submittedName>
        <fullName evidence="3">TALD3 protein</fullName>
    </submittedName>
</protein>
<reference evidence="3 4" key="1">
    <citation type="submission" date="2019-09" db="EMBL/GenBank/DDBJ databases">
        <title>Bird 10,000 Genomes (B10K) Project - Family phase.</title>
        <authorList>
            <person name="Zhang G."/>
        </authorList>
    </citation>
    <scope>NUCLEOTIDE SEQUENCE [LARGE SCALE GENOMIC DNA]</scope>
    <source>
        <strain evidence="3">B10K-CU-031-01</strain>
        <tissue evidence="3">Muscle</tissue>
    </source>
</reference>
<feature type="compositionally biased region" description="Basic and acidic residues" evidence="2">
    <location>
        <begin position="1108"/>
        <end position="1120"/>
    </location>
</feature>
<organism evidence="3 4">
    <name type="scientific">Ardeotis kori</name>
    <dbReference type="NCBI Taxonomy" id="89386"/>
    <lineage>
        <taxon>Eukaryota</taxon>
        <taxon>Metazoa</taxon>
        <taxon>Chordata</taxon>
        <taxon>Craniata</taxon>
        <taxon>Vertebrata</taxon>
        <taxon>Euteleostomi</taxon>
        <taxon>Archelosauria</taxon>
        <taxon>Archosauria</taxon>
        <taxon>Dinosauria</taxon>
        <taxon>Saurischia</taxon>
        <taxon>Theropoda</taxon>
        <taxon>Coelurosauria</taxon>
        <taxon>Aves</taxon>
        <taxon>Neognathae</taxon>
        <taxon>Neoaves</taxon>
        <taxon>Otidimorphae</taxon>
        <taxon>Otidiformes</taxon>
        <taxon>Otididae</taxon>
        <taxon>Ardeotis</taxon>
    </lineage>
</organism>
<gene>
    <name evidence="3" type="primary">Talpid3</name>
    <name evidence="3" type="ORF">ARDKOR_R06485</name>
</gene>
<feature type="compositionally biased region" description="Pro residues" evidence="2">
    <location>
        <begin position="1072"/>
        <end position="1085"/>
    </location>
</feature>
<feature type="compositionally biased region" description="Basic and acidic residues" evidence="2">
    <location>
        <begin position="377"/>
        <end position="386"/>
    </location>
</feature>
<name>A0A7K8L696_9AVES</name>
<dbReference type="InterPro" id="IPR029246">
    <property type="entry name" value="TALPID3"/>
</dbReference>
<dbReference type="GO" id="GO:0036064">
    <property type="term" value="C:ciliary basal body"/>
    <property type="evidence" value="ECO:0007669"/>
    <property type="project" value="TreeGrafter"/>
</dbReference>
<feature type="region of interest" description="Disordered" evidence="2">
    <location>
        <begin position="1508"/>
        <end position="1530"/>
    </location>
</feature>
<evidence type="ECO:0000313" key="3">
    <source>
        <dbReference type="EMBL" id="NXE24700.1"/>
    </source>
</evidence>
<comment type="caution">
    <text evidence="3">The sequence shown here is derived from an EMBL/GenBank/DDBJ whole genome shotgun (WGS) entry which is preliminary data.</text>
</comment>
<feature type="region of interest" description="Disordered" evidence="2">
    <location>
        <begin position="1070"/>
        <end position="1259"/>
    </location>
</feature>
<accession>A0A7K8L696</accession>
<dbReference type="GO" id="GO:0005814">
    <property type="term" value="C:centriole"/>
    <property type="evidence" value="ECO:0007669"/>
    <property type="project" value="TreeGrafter"/>
</dbReference>
<feature type="coiled-coil region" evidence="1">
    <location>
        <begin position="425"/>
        <end position="459"/>
    </location>
</feature>
<dbReference type="EMBL" id="VWPR01000687">
    <property type="protein sequence ID" value="NXE24700.1"/>
    <property type="molecule type" value="Genomic_DNA"/>
</dbReference>